<dbReference type="EMBL" id="CM055736">
    <property type="protein sequence ID" value="KAJ8006870.1"/>
    <property type="molecule type" value="Genomic_DNA"/>
</dbReference>
<protein>
    <submittedName>
        <fullName evidence="1">Uncharacterized protein</fullName>
    </submittedName>
</protein>
<organism evidence="1 2">
    <name type="scientific">Dallia pectoralis</name>
    <name type="common">Alaska blackfish</name>
    <dbReference type="NCBI Taxonomy" id="75939"/>
    <lineage>
        <taxon>Eukaryota</taxon>
        <taxon>Metazoa</taxon>
        <taxon>Chordata</taxon>
        <taxon>Craniata</taxon>
        <taxon>Vertebrata</taxon>
        <taxon>Euteleostomi</taxon>
        <taxon>Actinopterygii</taxon>
        <taxon>Neopterygii</taxon>
        <taxon>Teleostei</taxon>
        <taxon>Protacanthopterygii</taxon>
        <taxon>Esociformes</taxon>
        <taxon>Umbridae</taxon>
        <taxon>Dallia</taxon>
    </lineage>
</organism>
<name>A0ACC2GTL8_DALPE</name>
<sequence length="107" mass="12335">MGGETASSTSLQASETSCCENLTSDLVFLLPLFKPYASVRIDQHPLWFSKKTFVLCANEQTYLQSSLCVRLRQQTRCLMETLNRNYILRYQRFHPSSIQRIGILELV</sequence>
<proteinExistence type="predicted"/>
<evidence type="ECO:0000313" key="2">
    <source>
        <dbReference type="Proteomes" id="UP001157502"/>
    </source>
</evidence>
<evidence type="ECO:0000313" key="1">
    <source>
        <dbReference type="EMBL" id="KAJ8006870.1"/>
    </source>
</evidence>
<keyword evidence="2" id="KW-1185">Reference proteome</keyword>
<reference evidence="1" key="1">
    <citation type="submission" date="2021-05" db="EMBL/GenBank/DDBJ databases">
        <authorList>
            <person name="Pan Q."/>
            <person name="Jouanno E."/>
            <person name="Zahm M."/>
            <person name="Klopp C."/>
            <person name="Cabau C."/>
            <person name="Louis A."/>
            <person name="Berthelot C."/>
            <person name="Parey E."/>
            <person name="Roest Crollius H."/>
            <person name="Montfort J."/>
            <person name="Robinson-Rechavi M."/>
            <person name="Bouchez O."/>
            <person name="Lampietro C."/>
            <person name="Lopez Roques C."/>
            <person name="Donnadieu C."/>
            <person name="Postlethwait J."/>
            <person name="Bobe J."/>
            <person name="Dillon D."/>
            <person name="Chandos A."/>
            <person name="von Hippel F."/>
            <person name="Guiguen Y."/>
        </authorList>
    </citation>
    <scope>NUCLEOTIDE SEQUENCE</scope>
    <source>
        <strain evidence="1">YG-Jan2019</strain>
    </source>
</reference>
<gene>
    <name evidence="1" type="ORF">DPEC_G00111700</name>
</gene>
<accession>A0ACC2GTL8</accession>
<comment type="caution">
    <text evidence="1">The sequence shown here is derived from an EMBL/GenBank/DDBJ whole genome shotgun (WGS) entry which is preliminary data.</text>
</comment>
<dbReference type="Proteomes" id="UP001157502">
    <property type="component" value="Chromosome 9"/>
</dbReference>